<keyword evidence="3 7" id="KW-0812">Transmembrane</keyword>
<dbReference type="InterPro" id="IPR036259">
    <property type="entry name" value="MFS_trans_sf"/>
</dbReference>
<dbReference type="InterPro" id="IPR005829">
    <property type="entry name" value="Sugar_transporter_CS"/>
</dbReference>
<keyword evidence="10" id="KW-1185">Reference proteome</keyword>
<evidence type="ECO:0000256" key="1">
    <source>
        <dbReference type="ARBA" id="ARBA00004141"/>
    </source>
</evidence>
<reference evidence="9 10" key="1">
    <citation type="submission" date="2020-05" db="EMBL/GenBank/DDBJ databases">
        <title>Identification and distribution of gene clusters putatively required for synthesis of sphingolipid metabolism inhibitors in phylogenetically diverse species of the filamentous fungus Fusarium.</title>
        <authorList>
            <person name="Kim H.-S."/>
            <person name="Busman M."/>
            <person name="Brown D.W."/>
            <person name="Divon H."/>
            <person name="Uhlig S."/>
            <person name="Proctor R.H."/>
        </authorList>
    </citation>
    <scope>NUCLEOTIDE SEQUENCE [LARGE SCALE GENOMIC DNA]</scope>
    <source>
        <strain evidence="9 10">NRRL 25311</strain>
    </source>
</reference>
<dbReference type="GO" id="GO:0005351">
    <property type="term" value="F:carbohydrate:proton symporter activity"/>
    <property type="evidence" value="ECO:0007669"/>
    <property type="project" value="TreeGrafter"/>
</dbReference>
<evidence type="ECO:0000256" key="4">
    <source>
        <dbReference type="ARBA" id="ARBA00022989"/>
    </source>
</evidence>
<evidence type="ECO:0000256" key="2">
    <source>
        <dbReference type="ARBA" id="ARBA00010992"/>
    </source>
</evidence>
<feature type="transmembrane region" description="Helical" evidence="7">
    <location>
        <begin position="94"/>
        <end position="119"/>
    </location>
</feature>
<dbReference type="PROSITE" id="PS00216">
    <property type="entry name" value="SUGAR_TRANSPORT_1"/>
    <property type="match status" value="1"/>
</dbReference>
<evidence type="ECO:0000256" key="6">
    <source>
        <dbReference type="SAM" id="MobiDB-lite"/>
    </source>
</evidence>
<comment type="caution">
    <text evidence="9">The sequence shown here is derived from an EMBL/GenBank/DDBJ whole genome shotgun (WGS) entry which is preliminary data.</text>
</comment>
<comment type="subcellular location">
    <subcellularLocation>
        <location evidence="1">Membrane</location>
        <topology evidence="1">Multi-pass membrane protein</topology>
    </subcellularLocation>
</comment>
<keyword evidence="9" id="KW-0813">Transport</keyword>
<dbReference type="EMBL" id="JAAOAK010000196">
    <property type="protein sequence ID" value="KAF5683421.1"/>
    <property type="molecule type" value="Genomic_DNA"/>
</dbReference>
<accession>A0A8H5U7C6</accession>
<dbReference type="GO" id="GO:0016020">
    <property type="term" value="C:membrane"/>
    <property type="evidence" value="ECO:0007669"/>
    <property type="project" value="UniProtKB-SubCell"/>
</dbReference>
<evidence type="ECO:0000256" key="5">
    <source>
        <dbReference type="ARBA" id="ARBA00023136"/>
    </source>
</evidence>
<dbReference type="Proteomes" id="UP000562682">
    <property type="component" value="Unassembled WGS sequence"/>
</dbReference>
<feature type="transmembrane region" description="Helical" evidence="7">
    <location>
        <begin position="64"/>
        <end position="82"/>
    </location>
</feature>
<sequence length="438" mass="47942">MESSSAMRLPIVIFVALGSLSYGYASSIIATTLDAFGRRKAILVAALISTIGGALQAGSVNIGMFIAMRFLTGALVTLVPLYQREMSPSHIRGLLVGIHGGMIGTGYALASWTGLGFYFVKASGAQWRIPLAIQCLPSLLLVVGILMLRETPRWLILANRIDEARDSFNYTRLASGEGPASDEEATDADFEVLRRQTICEMQQNVTFLDLLRTPSMRKRCITGFLTTFGCQATATIVINNYGPLLYASLGFGTVQQLLIQCGWISVAPFGNFINAYLVDHIGRVKMLLGGFAGCVIGLIGECITMSVFEKTSHRGAASGAVFFLFLHVTIFTLCCDATSYVYASEIFQPQFVRRGSAPTAFAEIGWKFYLVFIVATSIIIAYAYMTFPETRKMSLEDIQELFGDPIDGMPSEFVNQETVHHLDKDDEKKRIHAGELST</sequence>
<feature type="domain" description="Major facilitator superfamily (MFS) profile" evidence="8">
    <location>
        <begin position="1"/>
        <end position="438"/>
    </location>
</feature>
<dbReference type="Gene3D" id="1.20.1250.20">
    <property type="entry name" value="MFS general substrate transporter like domains"/>
    <property type="match status" value="1"/>
</dbReference>
<dbReference type="InterPro" id="IPR005828">
    <property type="entry name" value="MFS_sugar_transport-like"/>
</dbReference>
<dbReference type="InterPro" id="IPR050360">
    <property type="entry name" value="MFS_Sugar_Transporters"/>
</dbReference>
<keyword evidence="4 7" id="KW-1133">Transmembrane helix</keyword>
<feature type="transmembrane region" description="Helical" evidence="7">
    <location>
        <begin position="364"/>
        <end position="385"/>
    </location>
</feature>
<feature type="transmembrane region" description="Helical" evidence="7">
    <location>
        <begin position="287"/>
        <end position="308"/>
    </location>
</feature>
<feature type="region of interest" description="Disordered" evidence="6">
    <location>
        <begin position="418"/>
        <end position="438"/>
    </location>
</feature>
<feature type="transmembrane region" description="Helical" evidence="7">
    <location>
        <begin position="244"/>
        <end position="266"/>
    </location>
</feature>
<feature type="transmembrane region" description="Helical" evidence="7">
    <location>
        <begin position="41"/>
        <end position="58"/>
    </location>
</feature>
<keyword evidence="9" id="KW-0762">Sugar transport</keyword>
<evidence type="ECO:0000256" key="3">
    <source>
        <dbReference type="ARBA" id="ARBA00022692"/>
    </source>
</evidence>
<feature type="transmembrane region" description="Helical" evidence="7">
    <location>
        <begin position="6"/>
        <end position="29"/>
    </location>
</feature>
<keyword evidence="5 7" id="KW-0472">Membrane</keyword>
<dbReference type="PANTHER" id="PTHR48022">
    <property type="entry name" value="PLASTIDIC GLUCOSE TRANSPORTER 4"/>
    <property type="match status" value="1"/>
</dbReference>
<evidence type="ECO:0000313" key="9">
    <source>
        <dbReference type="EMBL" id="KAF5683421.1"/>
    </source>
</evidence>
<name>A0A8H5U7C6_9HYPO</name>
<evidence type="ECO:0000256" key="7">
    <source>
        <dbReference type="SAM" id="Phobius"/>
    </source>
</evidence>
<feature type="transmembrane region" description="Helical" evidence="7">
    <location>
        <begin position="131"/>
        <end position="148"/>
    </location>
</feature>
<dbReference type="SUPFAM" id="SSF103473">
    <property type="entry name" value="MFS general substrate transporter"/>
    <property type="match status" value="1"/>
</dbReference>
<dbReference type="PROSITE" id="PS50850">
    <property type="entry name" value="MFS"/>
    <property type="match status" value="1"/>
</dbReference>
<feature type="transmembrane region" description="Helical" evidence="7">
    <location>
        <begin position="320"/>
        <end position="343"/>
    </location>
</feature>
<dbReference type="Pfam" id="PF00083">
    <property type="entry name" value="Sugar_tr"/>
    <property type="match status" value="1"/>
</dbReference>
<comment type="similarity">
    <text evidence="2">Belongs to the major facilitator superfamily. Sugar transporter (TC 2.A.1.1) family.</text>
</comment>
<dbReference type="AlphaFoldDB" id="A0A8H5U7C6"/>
<gene>
    <name evidence="9" type="ORF">FDENT_7240</name>
</gene>
<proteinExistence type="inferred from homology"/>
<dbReference type="PANTHER" id="PTHR48022:SF11">
    <property type="entry name" value="MONOSACCHARIDE TRANSPORTER (HXT8), PUTATIVE (AFU_ORTHOLOGUE AFUA_2G08120)-RELATED"/>
    <property type="match status" value="1"/>
</dbReference>
<dbReference type="InterPro" id="IPR020846">
    <property type="entry name" value="MFS_dom"/>
</dbReference>
<organism evidence="9 10">
    <name type="scientific">Fusarium denticulatum</name>
    <dbReference type="NCBI Taxonomy" id="48507"/>
    <lineage>
        <taxon>Eukaryota</taxon>
        <taxon>Fungi</taxon>
        <taxon>Dikarya</taxon>
        <taxon>Ascomycota</taxon>
        <taxon>Pezizomycotina</taxon>
        <taxon>Sordariomycetes</taxon>
        <taxon>Hypocreomycetidae</taxon>
        <taxon>Hypocreales</taxon>
        <taxon>Nectriaceae</taxon>
        <taxon>Fusarium</taxon>
        <taxon>Fusarium fujikuroi species complex</taxon>
    </lineage>
</organism>
<evidence type="ECO:0000259" key="8">
    <source>
        <dbReference type="PROSITE" id="PS50850"/>
    </source>
</evidence>
<evidence type="ECO:0000313" key="10">
    <source>
        <dbReference type="Proteomes" id="UP000562682"/>
    </source>
</evidence>
<feature type="transmembrane region" description="Helical" evidence="7">
    <location>
        <begin position="220"/>
        <end position="238"/>
    </location>
</feature>
<protein>
    <submittedName>
        <fullName evidence="9">Sugar transporter</fullName>
    </submittedName>
</protein>